<keyword evidence="3" id="KW-1185">Reference proteome</keyword>
<evidence type="ECO:0000256" key="1">
    <source>
        <dbReference type="SAM" id="Phobius"/>
    </source>
</evidence>
<organism evidence="2 3">
    <name type="scientific">Paracerasibacillus soli</name>
    <dbReference type="NCBI Taxonomy" id="480284"/>
    <lineage>
        <taxon>Bacteria</taxon>
        <taxon>Bacillati</taxon>
        <taxon>Bacillota</taxon>
        <taxon>Bacilli</taxon>
        <taxon>Bacillales</taxon>
        <taxon>Bacillaceae</taxon>
        <taxon>Paracerasibacillus</taxon>
    </lineage>
</organism>
<proteinExistence type="predicted"/>
<evidence type="ECO:0000313" key="3">
    <source>
        <dbReference type="Proteomes" id="UP001275315"/>
    </source>
</evidence>
<accession>A0ABU5CM84</accession>
<dbReference type="InterPro" id="IPR025356">
    <property type="entry name" value="DUF4260"/>
</dbReference>
<comment type="caution">
    <text evidence="2">The sequence shown here is derived from an EMBL/GenBank/DDBJ whole genome shotgun (WGS) entry which is preliminary data.</text>
</comment>
<keyword evidence="1" id="KW-0812">Transmembrane</keyword>
<gene>
    <name evidence="2" type="ORF">RWD45_01035</name>
</gene>
<keyword evidence="1" id="KW-1133">Transmembrane helix</keyword>
<keyword evidence="1" id="KW-0472">Membrane</keyword>
<feature type="transmembrane region" description="Helical" evidence="1">
    <location>
        <begin position="64"/>
        <end position="91"/>
    </location>
</feature>
<sequence>MNSLTVRRWIRLEYATGFILCLFLYLYAGYPVTLFFLLLLVPDISMFGYLFNKKIGAFIYNLGHNLIIPFLLLIVTMTGGLSIAFVCIWLAHICMDRSLGFGLKYGHSFKETHMQKTF</sequence>
<protein>
    <submittedName>
        <fullName evidence="2">DUF4260 domain-containing protein</fullName>
    </submittedName>
</protein>
<reference evidence="2 3" key="1">
    <citation type="submission" date="2023-10" db="EMBL/GenBank/DDBJ databases">
        <title>Virgibacillus soli CC-YMP-6 genome.</title>
        <authorList>
            <person name="Miliotis G."/>
            <person name="Sengupta P."/>
            <person name="Hameed A."/>
            <person name="Chuvochina M."/>
            <person name="Mcdonagh F."/>
            <person name="Simpson A.C."/>
            <person name="Singh N.K."/>
            <person name="Rekha P.D."/>
            <person name="Raman K."/>
            <person name="Hugenholtz P."/>
            <person name="Venkateswaran K."/>
        </authorList>
    </citation>
    <scope>NUCLEOTIDE SEQUENCE [LARGE SCALE GENOMIC DNA]</scope>
    <source>
        <strain evidence="2 3">CC-YMP-6</strain>
    </source>
</reference>
<dbReference type="RefSeq" id="WP_320378292.1">
    <property type="nucleotide sequence ID" value="NZ_JAWDIQ010000001.1"/>
</dbReference>
<dbReference type="Pfam" id="PF14079">
    <property type="entry name" value="DUF4260"/>
    <property type="match status" value="1"/>
</dbReference>
<evidence type="ECO:0000313" key="2">
    <source>
        <dbReference type="EMBL" id="MDY0407477.1"/>
    </source>
</evidence>
<dbReference type="EMBL" id="JAWDIQ010000001">
    <property type="protein sequence ID" value="MDY0407477.1"/>
    <property type="molecule type" value="Genomic_DNA"/>
</dbReference>
<name>A0ABU5CM84_9BACI</name>
<dbReference type="Proteomes" id="UP001275315">
    <property type="component" value="Unassembled WGS sequence"/>
</dbReference>